<feature type="transmembrane region" description="Helical" evidence="1">
    <location>
        <begin position="68"/>
        <end position="89"/>
    </location>
</feature>
<name>A0A6H0X4M3_9CAUD</name>
<evidence type="ECO:0000313" key="2">
    <source>
        <dbReference type="EMBL" id="QIW88361.1"/>
    </source>
</evidence>
<gene>
    <name evidence="2" type="ORF">kps8_189</name>
</gene>
<keyword evidence="1" id="KW-0472">Membrane</keyword>
<protein>
    <submittedName>
        <fullName evidence="2">Uncharacterized protein</fullName>
    </submittedName>
</protein>
<evidence type="ECO:0000313" key="3">
    <source>
        <dbReference type="Proteomes" id="UP000502319"/>
    </source>
</evidence>
<keyword evidence="1" id="KW-0812">Transmembrane</keyword>
<dbReference type="EMBL" id="MT178275">
    <property type="protein sequence ID" value="QIW88361.1"/>
    <property type="molecule type" value="Genomic_DNA"/>
</dbReference>
<reference evidence="2 3" key="1">
    <citation type="submission" date="2020-03" db="EMBL/GenBank/DDBJ databases">
        <title>Complete genome sequence of Klebsiella pneumoniae phage KpS8.</title>
        <authorList>
            <person name="Denisenko E."/>
            <person name="Kislichkina A."/>
            <person name="Verevkin V."/>
            <person name="Krasilnikova V."/>
            <person name="Volozhantsev N."/>
        </authorList>
    </citation>
    <scope>NUCLEOTIDE SEQUENCE [LARGE SCALE GENOMIC DNA]</scope>
</reference>
<evidence type="ECO:0000256" key="1">
    <source>
        <dbReference type="SAM" id="Phobius"/>
    </source>
</evidence>
<keyword evidence="1" id="KW-1133">Transmembrane helix</keyword>
<organism evidence="2 3">
    <name type="scientific">Klebsiella phage KpS8</name>
    <dbReference type="NCBI Taxonomy" id="2847815"/>
    <lineage>
        <taxon>Viruses</taxon>
        <taxon>Duplodnaviria</taxon>
        <taxon>Heunggongvirae</taxon>
        <taxon>Uroviricota</taxon>
        <taxon>Caudoviricetes</taxon>
        <taxon>Vequintavirinae</taxon>
        <taxon>Mydovirus</taxon>
        <taxon>Mydovirus KpS8</taxon>
    </lineage>
</organism>
<dbReference type="Proteomes" id="UP000502319">
    <property type="component" value="Segment"/>
</dbReference>
<keyword evidence="3" id="KW-1185">Reference proteome</keyword>
<sequence>MSTTQQAIEKWNGTVPQINIPSPLLDIQAYHMSAGESTLCIIGILLALMVALRSLYDAVTGESPLCKAGNTWVCMATTYTAGHLIWLAIQYW</sequence>
<accession>A0A6H0X4M3</accession>
<feature type="transmembrane region" description="Helical" evidence="1">
    <location>
        <begin position="38"/>
        <end position="56"/>
    </location>
</feature>
<proteinExistence type="predicted"/>